<name>A0ABR1J5W3_9AGAR</name>
<evidence type="ECO:0000313" key="3">
    <source>
        <dbReference type="Proteomes" id="UP001498398"/>
    </source>
</evidence>
<feature type="region of interest" description="Disordered" evidence="1">
    <location>
        <begin position="910"/>
        <end position="985"/>
    </location>
</feature>
<proteinExistence type="predicted"/>
<sequence length="985" mass="112089">MKMIIWAFRECGVDTPSFYALRKMQKSLRQSQGIPSLEQKSVQGNVFYVNDPREIIAQDWNNPAVRDHIRVYPEIPNDGIIREVWHAEKWRKTMDLDLLSPMYDAGYGRHYYVFELSRLKSGEFVIPIRWVTWKNQVCADAFAVEIDSNGIATIHDSEPIPVESKDLNSNYLDLQHEGAVPEKWSETAIATKIPSKMPNHYHEVAKGEPLYVSFIDYFGDDVSGNRSKSWNKHNNSYLTHWNLPRKLLHQEYHVHLVSTSQHATISEQYHEVKKIVEKTRTEPVRVSNSDGSGTRVMLQPHACPSDNPAQSDIAAHIGAKGNYPCRKCKAGGTEEHKCTDHGFASMFEPGELRDASSVLEELGKQVKLACTGVAKHVSECQTNSGTKDMFTQYWIDHLISRFHAEKKSNPNSTKAAIQKSLTDWCSENKDKIYSGFLTTQGFDPTRDTPVEILHTILLGVVKYIWHYSNTQWKKDSPQRLLYAQRLQATDTHGLSLNPIQSEYIIQFANSLIGRQFKTIIQTAVFHVHDLLDANHFAVWKAVTHLSALLWFVEIDHMDQYCKDLEAAVANAQDAFAAIDPTKIVRKIKIHLLAHIPEDARAFGSLLGVATELFEKFNTVFRNCSVLSNHLAPSRDISRQLGDQEAMKHRLLGGKWFDDTEKSWMQPGPSLLALSKDQPFLRAMVGWSIDSSSKPGTVIKIPLTHKRKLVNRDVKLDQTSGRDAVNRLDFDGDCIWTKCKTVTTTSGDDCSTGCWVFCHSPIQDSNQTILSRVDVILTNAHGVSVAILEQFEISAEKDTFFDLPYLFRRQGEVSFIIVPSSNLLFIQNVQHDCRTGKCRATGIQNRKQERLETDQIEHFIEHQPVDRYFINLYAFHNAHLVRRTLPRNLTTPMPVFLDRAQERARCAKTLRDLLAPRKEQTQKKRQETAQRKAAEKRGESTAASSSNVAEATPNNAQPRPRPNPRKRQRVEEEREDSAEMGEGLES</sequence>
<gene>
    <name evidence="2" type="ORF">VKT23_012663</name>
</gene>
<feature type="compositionally biased region" description="Basic and acidic residues" evidence="1">
    <location>
        <begin position="910"/>
        <end position="938"/>
    </location>
</feature>
<accession>A0ABR1J5W3</accession>
<comment type="caution">
    <text evidence="2">The sequence shown here is derived from an EMBL/GenBank/DDBJ whole genome shotgun (WGS) entry which is preliminary data.</text>
</comment>
<dbReference type="Proteomes" id="UP001498398">
    <property type="component" value="Unassembled WGS sequence"/>
</dbReference>
<evidence type="ECO:0000313" key="2">
    <source>
        <dbReference type="EMBL" id="KAK7451321.1"/>
    </source>
</evidence>
<dbReference type="EMBL" id="JBANRG010000031">
    <property type="protein sequence ID" value="KAK7451321.1"/>
    <property type="molecule type" value="Genomic_DNA"/>
</dbReference>
<evidence type="ECO:0000256" key="1">
    <source>
        <dbReference type="SAM" id="MobiDB-lite"/>
    </source>
</evidence>
<protein>
    <submittedName>
        <fullName evidence="2">Uncharacterized protein</fullName>
    </submittedName>
</protein>
<keyword evidence="3" id="KW-1185">Reference proteome</keyword>
<reference evidence="2 3" key="1">
    <citation type="submission" date="2024-01" db="EMBL/GenBank/DDBJ databases">
        <title>A draft genome for the cacao thread blight pathogen Marasmiellus scandens.</title>
        <authorList>
            <person name="Baruah I.K."/>
            <person name="Leung J."/>
            <person name="Bukari Y."/>
            <person name="Amoako-Attah I."/>
            <person name="Meinhardt L.W."/>
            <person name="Bailey B.A."/>
            <person name="Cohen S.P."/>
        </authorList>
    </citation>
    <scope>NUCLEOTIDE SEQUENCE [LARGE SCALE GENOMIC DNA]</scope>
    <source>
        <strain evidence="2 3">GH-19</strain>
    </source>
</reference>
<dbReference type="PANTHER" id="PTHR31912:SF34">
    <property type="entry name" value="NOTOCHORD-RELATED PROTEIN"/>
    <property type="match status" value="1"/>
</dbReference>
<dbReference type="PANTHER" id="PTHR31912">
    <property type="entry name" value="IP13529P"/>
    <property type="match status" value="1"/>
</dbReference>
<feature type="compositionally biased region" description="Acidic residues" evidence="1">
    <location>
        <begin position="972"/>
        <end position="985"/>
    </location>
</feature>
<organism evidence="2 3">
    <name type="scientific">Marasmiellus scandens</name>
    <dbReference type="NCBI Taxonomy" id="2682957"/>
    <lineage>
        <taxon>Eukaryota</taxon>
        <taxon>Fungi</taxon>
        <taxon>Dikarya</taxon>
        <taxon>Basidiomycota</taxon>
        <taxon>Agaricomycotina</taxon>
        <taxon>Agaricomycetes</taxon>
        <taxon>Agaricomycetidae</taxon>
        <taxon>Agaricales</taxon>
        <taxon>Marasmiineae</taxon>
        <taxon>Omphalotaceae</taxon>
        <taxon>Marasmiellus</taxon>
    </lineage>
</organism>